<dbReference type="PANTHER" id="PTHR40465:SF1">
    <property type="entry name" value="DUF6534 DOMAIN-CONTAINING PROTEIN"/>
    <property type="match status" value="1"/>
</dbReference>
<feature type="region of interest" description="Disordered" evidence="1">
    <location>
        <begin position="336"/>
        <end position="361"/>
    </location>
</feature>
<feature type="transmembrane region" description="Helical" evidence="2">
    <location>
        <begin position="127"/>
        <end position="149"/>
    </location>
</feature>
<evidence type="ECO:0000256" key="1">
    <source>
        <dbReference type="SAM" id="MobiDB-lite"/>
    </source>
</evidence>
<organism evidence="3 4">
    <name type="scientific">Microbotryum silenes-dioicae</name>
    <dbReference type="NCBI Taxonomy" id="796604"/>
    <lineage>
        <taxon>Eukaryota</taxon>
        <taxon>Fungi</taxon>
        <taxon>Dikarya</taxon>
        <taxon>Basidiomycota</taxon>
        <taxon>Pucciniomycotina</taxon>
        <taxon>Microbotryomycetes</taxon>
        <taxon>Microbotryales</taxon>
        <taxon>Microbotryaceae</taxon>
        <taxon>Microbotryum</taxon>
    </lineage>
</organism>
<sequence length="421" mass="46531">MAQQGGACVGCTEMVSASPRGLIIGVFFEVLFLGMIITQVAFYVPRASRDPVLLKILVAVLFFSVMIKAGLDIKTVYSRYVFGVYKTQERTLPWSIKVGFVVGQIPLLASQLYLCFRLWTASERRKLSTAIGLIGSCASCAIFIVYAVRRISRPQITGNKHILQYWLPLWAFSACAIDLYLSIAFAHYLLRARRRAVSYKCAITTLAGRLVRSKLTFKWETNILHRLEFMLGRLASIAITTCFPSAVFALLLAILEIVAPDRSPWLFFSINVFSVYTLCILHTLNSRKQITEDAVRIVKTDPTGGGLAKMQSEGQDATTQPASLFSILSRATRQSGGVSKTTFDEEAGLSSKSGPSMQNLHPQDSIVQGVGYEIKVERTTEEDGEVQLMATPATDTNSAEAKPTRAANQWTSSWTNEPPRT</sequence>
<dbReference type="EMBL" id="FQNC01000016">
    <property type="protein sequence ID" value="SGY19565.1"/>
    <property type="molecule type" value="Genomic_DNA"/>
</dbReference>
<keyword evidence="2" id="KW-0472">Membrane</keyword>
<feature type="transmembrane region" description="Helical" evidence="2">
    <location>
        <begin position="169"/>
        <end position="190"/>
    </location>
</feature>
<gene>
    <name evidence="3" type="primary">BQ5605_C014g07685</name>
    <name evidence="3" type="ORF">BQ5605_C014G07685</name>
</gene>
<reference evidence="3 4" key="1">
    <citation type="submission" date="2016-11" db="EMBL/GenBank/DDBJ databases">
        <authorList>
            <person name="Jaros S."/>
            <person name="Januszkiewicz K."/>
            <person name="Wedrychowicz H."/>
        </authorList>
    </citation>
    <scope>NUCLEOTIDE SEQUENCE [LARGE SCALE GENOMIC DNA]</scope>
</reference>
<feature type="transmembrane region" description="Helical" evidence="2">
    <location>
        <begin position="234"/>
        <end position="259"/>
    </location>
</feature>
<evidence type="ECO:0000256" key="2">
    <source>
        <dbReference type="SAM" id="Phobius"/>
    </source>
</evidence>
<keyword evidence="4" id="KW-1185">Reference proteome</keyword>
<evidence type="ECO:0000313" key="3">
    <source>
        <dbReference type="EMBL" id="SGY19565.1"/>
    </source>
</evidence>
<proteinExistence type="predicted"/>
<dbReference type="STRING" id="796604.A0A2X0LU75"/>
<feature type="transmembrane region" description="Helical" evidence="2">
    <location>
        <begin position="91"/>
        <end position="115"/>
    </location>
</feature>
<name>A0A2X0LU75_9BASI</name>
<protein>
    <submittedName>
        <fullName evidence="3">BQ5605_C014g07685 protein</fullName>
    </submittedName>
</protein>
<dbReference type="AlphaFoldDB" id="A0A2X0LU75"/>
<keyword evidence="2" id="KW-1133">Transmembrane helix</keyword>
<keyword evidence="2" id="KW-0812">Transmembrane</keyword>
<dbReference type="Proteomes" id="UP000249464">
    <property type="component" value="Unassembled WGS sequence"/>
</dbReference>
<accession>A0A2X0LU75</accession>
<dbReference type="PANTHER" id="PTHR40465">
    <property type="entry name" value="CHROMOSOME 1, WHOLE GENOME SHOTGUN SEQUENCE"/>
    <property type="match status" value="1"/>
</dbReference>
<evidence type="ECO:0000313" key="4">
    <source>
        <dbReference type="Proteomes" id="UP000249464"/>
    </source>
</evidence>
<feature type="region of interest" description="Disordered" evidence="1">
    <location>
        <begin position="379"/>
        <end position="421"/>
    </location>
</feature>
<feature type="transmembrane region" description="Helical" evidence="2">
    <location>
        <begin position="52"/>
        <end position="71"/>
    </location>
</feature>
<feature type="compositionally biased region" description="Polar residues" evidence="1">
    <location>
        <begin position="406"/>
        <end position="421"/>
    </location>
</feature>
<feature type="transmembrane region" description="Helical" evidence="2">
    <location>
        <begin position="22"/>
        <end position="45"/>
    </location>
</feature>
<feature type="transmembrane region" description="Helical" evidence="2">
    <location>
        <begin position="265"/>
        <end position="284"/>
    </location>
</feature>
<feature type="compositionally biased region" description="Polar residues" evidence="1">
    <location>
        <begin position="350"/>
        <end position="361"/>
    </location>
</feature>